<evidence type="ECO:0000313" key="2">
    <source>
        <dbReference type="Proteomes" id="UP001604336"/>
    </source>
</evidence>
<dbReference type="Proteomes" id="UP001604336">
    <property type="component" value="Unassembled WGS sequence"/>
</dbReference>
<dbReference type="EMBL" id="JBFOLK010000002">
    <property type="protein sequence ID" value="KAL2531791.1"/>
    <property type="molecule type" value="Genomic_DNA"/>
</dbReference>
<protein>
    <submittedName>
        <fullName evidence="1">Uncharacterized protein</fullName>
    </submittedName>
</protein>
<comment type="caution">
    <text evidence="1">The sequence shown here is derived from an EMBL/GenBank/DDBJ whole genome shotgun (WGS) entry which is preliminary data.</text>
</comment>
<accession>A0ABD1V392</accession>
<sequence>MISSKLVLHETSLTHQVPLPQGLGTHQVPLPQELGNHQVPLPQGLGTHQVPLPQGLGTHRVPLPQGLGTHQVPLPQGLGSQPSVTQCYSARMQRDPRSSNLRRTRSGTHINVRPEPCGTYFTVFQIFYDGQAKSSISHQ</sequence>
<evidence type="ECO:0000313" key="1">
    <source>
        <dbReference type="EMBL" id="KAL2531791.1"/>
    </source>
</evidence>
<reference evidence="2" key="1">
    <citation type="submission" date="2024-07" db="EMBL/GenBank/DDBJ databases">
        <title>Two chromosome-level genome assemblies of Korean endemic species Abeliophyllum distichum and Forsythia ovata (Oleaceae).</title>
        <authorList>
            <person name="Jang H."/>
        </authorList>
    </citation>
    <scope>NUCLEOTIDE SEQUENCE [LARGE SCALE GENOMIC DNA]</scope>
</reference>
<keyword evidence="2" id="KW-1185">Reference proteome</keyword>
<proteinExistence type="predicted"/>
<name>A0ABD1V392_9LAMI</name>
<organism evidence="1 2">
    <name type="scientific">Abeliophyllum distichum</name>
    <dbReference type="NCBI Taxonomy" id="126358"/>
    <lineage>
        <taxon>Eukaryota</taxon>
        <taxon>Viridiplantae</taxon>
        <taxon>Streptophyta</taxon>
        <taxon>Embryophyta</taxon>
        <taxon>Tracheophyta</taxon>
        <taxon>Spermatophyta</taxon>
        <taxon>Magnoliopsida</taxon>
        <taxon>eudicotyledons</taxon>
        <taxon>Gunneridae</taxon>
        <taxon>Pentapetalae</taxon>
        <taxon>asterids</taxon>
        <taxon>lamiids</taxon>
        <taxon>Lamiales</taxon>
        <taxon>Oleaceae</taxon>
        <taxon>Forsythieae</taxon>
        <taxon>Abeliophyllum</taxon>
    </lineage>
</organism>
<dbReference type="AlphaFoldDB" id="A0ABD1V392"/>
<gene>
    <name evidence="1" type="ORF">Adt_05142</name>
</gene>